<evidence type="ECO:0000256" key="4">
    <source>
        <dbReference type="SAM" id="MobiDB-lite"/>
    </source>
</evidence>
<feature type="region of interest" description="Disordered" evidence="4">
    <location>
        <begin position="1"/>
        <end position="35"/>
    </location>
</feature>
<name>A0A7S3AG41_9EUKA</name>
<dbReference type="AlphaFoldDB" id="A0A7S3AG41"/>
<protein>
    <submittedName>
        <fullName evidence="5">Uncharacterized protein</fullName>
    </submittedName>
</protein>
<dbReference type="GO" id="GO:0046872">
    <property type="term" value="F:metal ion binding"/>
    <property type="evidence" value="ECO:0007669"/>
    <property type="project" value="UniProtKB-KW"/>
</dbReference>
<dbReference type="Pfam" id="PF07847">
    <property type="entry name" value="PCO_ADO"/>
    <property type="match status" value="1"/>
</dbReference>
<accession>A0A7S3AG41</accession>
<feature type="compositionally biased region" description="Polar residues" evidence="4">
    <location>
        <begin position="8"/>
        <end position="21"/>
    </location>
</feature>
<dbReference type="InterPro" id="IPR012864">
    <property type="entry name" value="PCO/ADO"/>
</dbReference>
<evidence type="ECO:0000256" key="2">
    <source>
        <dbReference type="ARBA" id="ARBA00023002"/>
    </source>
</evidence>
<evidence type="ECO:0000256" key="3">
    <source>
        <dbReference type="ARBA" id="ARBA00023004"/>
    </source>
</evidence>
<keyword evidence="3" id="KW-0408">Iron</keyword>
<dbReference type="EMBL" id="HBHX01005832">
    <property type="protein sequence ID" value="CAE0102500.1"/>
    <property type="molecule type" value="Transcribed_RNA"/>
</dbReference>
<gene>
    <name evidence="5" type="ORF">HERI1096_LOCUS3157</name>
</gene>
<evidence type="ECO:0000256" key="1">
    <source>
        <dbReference type="ARBA" id="ARBA00022723"/>
    </source>
</evidence>
<organism evidence="5">
    <name type="scientific">Haptolina ericina</name>
    <dbReference type="NCBI Taxonomy" id="156174"/>
    <lineage>
        <taxon>Eukaryota</taxon>
        <taxon>Haptista</taxon>
        <taxon>Haptophyta</taxon>
        <taxon>Prymnesiophyceae</taxon>
        <taxon>Prymnesiales</taxon>
        <taxon>Prymnesiaceae</taxon>
        <taxon>Haptolina</taxon>
    </lineage>
</organism>
<reference evidence="5" key="1">
    <citation type="submission" date="2021-01" db="EMBL/GenBank/DDBJ databases">
        <authorList>
            <person name="Corre E."/>
            <person name="Pelletier E."/>
            <person name="Niang G."/>
            <person name="Scheremetjew M."/>
            <person name="Finn R."/>
            <person name="Kale V."/>
            <person name="Holt S."/>
            <person name="Cochrane G."/>
            <person name="Meng A."/>
            <person name="Brown T."/>
            <person name="Cohen L."/>
        </authorList>
    </citation>
    <scope>NUCLEOTIDE SEQUENCE</scope>
    <source>
        <strain evidence="5">CCMP281</strain>
    </source>
</reference>
<sequence>MSSEEQRLATANTGQTSTATMQGALFTPRPARRRGETVLTPEAPTFLLKEDFANIHAFTALSDCAVLDVLMPPYGDEVCQPSTLLQLLCLVTSLAETPARLGAGGARLPLL</sequence>
<keyword evidence="1" id="KW-0479">Metal-binding</keyword>
<dbReference type="GO" id="GO:0016702">
    <property type="term" value="F:oxidoreductase activity, acting on single donors with incorporation of molecular oxygen, incorporation of two atoms of oxygen"/>
    <property type="evidence" value="ECO:0007669"/>
    <property type="project" value="InterPro"/>
</dbReference>
<keyword evidence="2" id="KW-0560">Oxidoreductase</keyword>
<evidence type="ECO:0000313" key="5">
    <source>
        <dbReference type="EMBL" id="CAE0102500.1"/>
    </source>
</evidence>
<proteinExistence type="predicted"/>